<sequence length="163" mass="18017">MATHVAIHRKRAYTSDGAWMALYTDRKPKLDLGESIDRWDAIKTSQSIDCSFSQSIVSVEDEGPSGMQQRGQRGREIRALVVHKSVPGGREDREGASVASPVGHKVGIMVVLRLRLSKAVLLIVLRAWERGATNEGEEAAALRQQKRRKICGDDSITPNEINN</sequence>
<name>A0A5A7PJU7_STRAF</name>
<dbReference type="EMBL" id="BKCP01004672">
    <property type="protein sequence ID" value="GER33123.1"/>
    <property type="molecule type" value="Genomic_DNA"/>
</dbReference>
<dbReference type="AlphaFoldDB" id="A0A5A7PJU7"/>
<protein>
    <submittedName>
        <fullName evidence="1">Conserved carboxylase domain protein</fullName>
    </submittedName>
</protein>
<evidence type="ECO:0000313" key="1">
    <source>
        <dbReference type="EMBL" id="GER33123.1"/>
    </source>
</evidence>
<comment type="caution">
    <text evidence="1">The sequence shown here is derived from an EMBL/GenBank/DDBJ whole genome shotgun (WGS) entry which is preliminary data.</text>
</comment>
<keyword evidence="2" id="KW-1185">Reference proteome</keyword>
<accession>A0A5A7PJU7</accession>
<organism evidence="1 2">
    <name type="scientific">Striga asiatica</name>
    <name type="common">Asiatic witchweed</name>
    <name type="synonym">Buchnera asiatica</name>
    <dbReference type="NCBI Taxonomy" id="4170"/>
    <lineage>
        <taxon>Eukaryota</taxon>
        <taxon>Viridiplantae</taxon>
        <taxon>Streptophyta</taxon>
        <taxon>Embryophyta</taxon>
        <taxon>Tracheophyta</taxon>
        <taxon>Spermatophyta</taxon>
        <taxon>Magnoliopsida</taxon>
        <taxon>eudicotyledons</taxon>
        <taxon>Gunneridae</taxon>
        <taxon>Pentapetalae</taxon>
        <taxon>asterids</taxon>
        <taxon>lamiids</taxon>
        <taxon>Lamiales</taxon>
        <taxon>Orobanchaceae</taxon>
        <taxon>Buchnereae</taxon>
        <taxon>Striga</taxon>
    </lineage>
</organism>
<reference evidence="2" key="1">
    <citation type="journal article" date="2019" name="Curr. Biol.">
        <title>Genome Sequence of Striga asiatica Provides Insight into the Evolution of Plant Parasitism.</title>
        <authorList>
            <person name="Yoshida S."/>
            <person name="Kim S."/>
            <person name="Wafula E.K."/>
            <person name="Tanskanen J."/>
            <person name="Kim Y.M."/>
            <person name="Honaas L."/>
            <person name="Yang Z."/>
            <person name="Spallek T."/>
            <person name="Conn C.E."/>
            <person name="Ichihashi Y."/>
            <person name="Cheong K."/>
            <person name="Cui S."/>
            <person name="Der J.P."/>
            <person name="Gundlach H."/>
            <person name="Jiao Y."/>
            <person name="Hori C."/>
            <person name="Ishida J.K."/>
            <person name="Kasahara H."/>
            <person name="Kiba T."/>
            <person name="Kim M.S."/>
            <person name="Koo N."/>
            <person name="Laohavisit A."/>
            <person name="Lee Y.H."/>
            <person name="Lumba S."/>
            <person name="McCourt P."/>
            <person name="Mortimer J.C."/>
            <person name="Mutuku J.M."/>
            <person name="Nomura T."/>
            <person name="Sasaki-Sekimoto Y."/>
            <person name="Seto Y."/>
            <person name="Wang Y."/>
            <person name="Wakatake T."/>
            <person name="Sakakibara H."/>
            <person name="Demura T."/>
            <person name="Yamaguchi S."/>
            <person name="Yoneyama K."/>
            <person name="Manabe R.I."/>
            <person name="Nelson D.C."/>
            <person name="Schulman A.H."/>
            <person name="Timko M.P."/>
            <person name="dePamphilis C.W."/>
            <person name="Choi D."/>
            <person name="Shirasu K."/>
        </authorList>
    </citation>
    <scope>NUCLEOTIDE SEQUENCE [LARGE SCALE GENOMIC DNA]</scope>
    <source>
        <strain evidence="2">cv. UVA1</strain>
    </source>
</reference>
<gene>
    <name evidence="1" type="ORF">STAS_09226</name>
</gene>
<proteinExistence type="predicted"/>
<evidence type="ECO:0000313" key="2">
    <source>
        <dbReference type="Proteomes" id="UP000325081"/>
    </source>
</evidence>
<dbReference type="Proteomes" id="UP000325081">
    <property type="component" value="Unassembled WGS sequence"/>
</dbReference>